<evidence type="ECO:0000313" key="2">
    <source>
        <dbReference type="EMBL" id="AXA39428.1"/>
    </source>
</evidence>
<sequence>MSEIARYIVGPTVVLFIVAANPFAWAIHHFIALVKRLTGTTSAIALYCVEVAALYMWGYGDQLQGAIDAGVYDGPMGFGGKRCLAPTLKLLPFRSLPS</sequence>
<gene>
    <name evidence="2" type="ORF">DLJ82_1827</name>
</gene>
<name>A0A2Z4YFS1_RHILE</name>
<dbReference type="AlphaFoldDB" id="A0A2Z4YFS1"/>
<dbReference type="Proteomes" id="UP000251166">
    <property type="component" value="Chromosome"/>
</dbReference>
<organism evidence="2 3">
    <name type="scientific">Rhizobium leguminosarum</name>
    <dbReference type="NCBI Taxonomy" id="384"/>
    <lineage>
        <taxon>Bacteria</taxon>
        <taxon>Pseudomonadati</taxon>
        <taxon>Pseudomonadota</taxon>
        <taxon>Alphaproteobacteria</taxon>
        <taxon>Hyphomicrobiales</taxon>
        <taxon>Rhizobiaceae</taxon>
        <taxon>Rhizobium/Agrobacterium group</taxon>
        <taxon>Rhizobium</taxon>
    </lineage>
</organism>
<protein>
    <submittedName>
        <fullName evidence="2">Putative integral membrane protein</fullName>
    </submittedName>
</protein>
<feature type="transmembrane region" description="Helical" evidence="1">
    <location>
        <begin position="37"/>
        <end position="57"/>
    </location>
</feature>
<keyword evidence="1" id="KW-0812">Transmembrane</keyword>
<reference evidence="2 3" key="1">
    <citation type="submission" date="2018-07" db="EMBL/GenBank/DDBJ databases">
        <title>Rhizobium leguminosarum strain:ATCC 14479 Genome sequencing and assembly.</title>
        <authorList>
            <person name="Chakraborty R."/>
        </authorList>
    </citation>
    <scope>NUCLEOTIDE SEQUENCE [LARGE SCALE GENOMIC DNA]</scope>
    <source>
        <strain evidence="2 3">ATCC 14479</strain>
    </source>
</reference>
<dbReference type="RefSeq" id="WP_112904591.1">
    <property type="nucleotide sequence ID" value="NZ_CP030760.1"/>
</dbReference>
<keyword evidence="1" id="KW-0472">Membrane</keyword>
<evidence type="ECO:0000313" key="3">
    <source>
        <dbReference type="Proteomes" id="UP000251166"/>
    </source>
</evidence>
<accession>A0A2Z4YFS1</accession>
<keyword evidence="1" id="KW-1133">Transmembrane helix</keyword>
<proteinExistence type="predicted"/>
<feature type="transmembrane region" description="Helical" evidence="1">
    <location>
        <begin position="7"/>
        <end position="31"/>
    </location>
</feature>
<dbReference type="EMBL" id="CP030760">
    <property type="protein sequence ID" value="AXA39428.1"/>
    <property type="molecule type" value="Genomic_DNA"/>
</dbReference>
<evidence type="ECO:0000256" key="1">
    <source>
        <dbReference type="SAM" id="Phobius"/>
    </source>
</evidence>